<accession>A0A6I2FA47</accession>
<evidence type="ECO:0000313" key="3">
    <source>
        <dbReference type="Proteomes" id="UP000431080"/>
    </source>
</evidence>
<gene>
    <name evidence="2" type="ORF">GE115_15255</name>
</gene>
<keyword evidence="3" id="KW-1185">Reference proteome</keyword>
<comment type="caution">
    <text evidence="2">The sequence shown here is derived from an EMBL/GenBank/DDBJ whole genome shotgun (WGS) entry which is preliminary data.</text>
</comment>
<protein>
    <submittedName>
        <fullName evidence="2">MBL fold metallo-hydrolase</fullName>
    </submittedName>
</protein>
<evidence type="ECO:0000313" key="2">
    <source>
        <dbReference type="EMBL" id="MRG61211.1"/>
    </source>
</evidence>
<keyword evidence="2" id="KW-0378">Hydrolase</keyword>
<dbReference type="Pfam" id="PF00753">
    <property type="entry name" value="Lactamase_B"/>
    <property type="match status" value="1"/>
</dbReference>
<sequence length="266" mass="27377">MEHPADPLAIGVPVSDSAHLVLAPNPGPMTLDGTNSYVLRAPGSTGTVVVDPGPLLESHLRALAAAGPVELVLLTHHHLDHTAGAAAFAELTGAPVRAIGPELCIGADPLVDGERIEAAGLTLEIWATPGHTADSMCVVLPDDGAHGSVLTGDTVLGRGTSIIVDPDGALGPYLASLERLRAFGERGEVPVLPGHGPVLPDLRAICEAYLAHRAERLDQVRAALAELGTDASPEAVTDLVYADVDTSVRAAAEASVRAQLTYLRAE</sequence>
<organism evidence="2 3">
    <name type="scientific">Agromyces agglutinans</name>
    <dbReference type="NCBI Taxonomy" id="2662258"/>
    <lineage>
        <taxon>Bacteria</taxon>
        <taxon>Bacillati</taxon>
        <taxon>Actinomycetota</taxon>
        <taxon>Actinomycetes</taxon>
        <taxon>Micrococcales</taxon>
        <taxon>Microbacteriaceae</taxon>
        <taxon>Agromyces</taxon>
    </lineage>
</organism>
<dbReference type="InterPro" id="IPR036866">
    <property type="entry name" value="RibonucZ/Hydroxyglut_hydro"/>
</dbReference>
<feature type="domain" description="Metallo-beta-lactamase" evidence="1">
    <location>
        <begin position="33"/>
        <end position="195"/>
    </location>
</feature>
<dbReference type="InterPro" id="IPR050662">
    <property type="entry name" value="Sec-metab_biosynth-thioest"/>
</dbReference>
<evidence type="ECO:0000259" key="1">
    <source>
        <dbReference type="SMART" id="SM00849"/>
    </source>
</evidence>
<dbReference type="CDD" id="cd16278">
    <property type="entry name" value="metallo-hydrolase-like_MBL-fold"/>
    <property type="match status" value="1"/>
</dbReference>
<dbReference type="SMART" id="SM00849">
    <property type="entry name" value="Lactamase_B"/>
    <property type="match status" value="1"/>
</dbReference>
<dbReference type="PANTHER" id="PTHR23131">
    <property type="entry name" value="ENDORIBONUCLEASE LACTB2"/>
    <property type="match status" value="1"/>
</dbReference>
<reference evidence="2 3" key="1">
    <citation type="submission" date="2019-10" db="EMBL/GenBank/DDBJ databases">
        <authorList>
            <person name="Nie G."/>
            <person name="Ming H."/>
            <person name="Yi B."/>
        </authorList>
    </citation>
    <scope>NUCLEOTIDE SEQUENCE [LARGE SCALE GENOMIC DNA]</scope>
    <source>
        <strain evidence="2 3">CFH 90414</strain>
    </source>
</reference>
<dbReference type="InterPro" id="IPR036388">
    <property type="entry name" value="WH-like_DNA-bd_sf"/>
</dbReference>
<dbReference type="GO" id="GO:0016787">
    <property type="term" value="F:hydrolase activity"/>
    <property type="evidence" value="ECO:0007669"/>
    <property type="project" value="UniProtKB-KW"/>
</dbReference>
<dbReference type="AlphaFoldDB" id="A0A6I2FA47"/>
<name>A0A6I2FA47_9MICO</name>
<dbReference type="Gene3D" id="1.10.10.10">
    <property type="entry name" value="Winged helix-like DNA-binding domain superfamily/Winged helix DNA-binding domain"/>
    <property type="match status" value="1"/>
</dbReference>
<proteinExistence type="predicted"/>
<dbReference type="InterPro" id="IPR001279">
    <property type="entry name" value="Metallo-B-lactamas"/>
</dbReference>
<dbReference type="PANTHER" id="PTHR23131:SF0">
    <property type="entry name" value="ENDORIBONUCLEASE LACTB2"/>
    <property type="match status" value="1"/>
</dbReference>
<dbReference type="Proteomes" id="UP000431080">
    <property type="component" value="Unassembled WGS sequence"/>
</dbReference>
<dbReference type="RefSeq" id="WP_153685631.1">
    <property type="nucleotide sequence ID" value="NZ_WJIF01000010.1"/>
</dbReference>
<dbReference type="Gene3D" id="3.60.15.10">
    <property type="entry name" value="Ribonuclease Z/Hydroxyacylglutathione hydrolase-like"/>
    <property type="match status" value="1"/>
</dbReference>
<dbReference type="EMBL" id="WJIF01000010">
    <property type="protein sequence ID" value="MRG61211.1"/>
    <property type="molecule type" value="Genomic_DNA"/>
</dbReference>
<dbReference type="SUPFAM" id="SSF56281">
    <property type="entry name" value="Metallo-hydrolase/oxidoreductase"/>
    <property type="match status" value="1"/>
</dbReference>